<feature type="transmembrane region" description="Helical" evidence="15">
    <location>
        <begin position="30"/>
        <end position="55"/>
    </location>
</feature>
<evidence type="ECO:0000256" key="3">
    <source>
        <dbReference type="ARBA" id="ARBA00012438"/>
    </source>
</evidence>
<keyword evidence="13 15" id="KW-0472">Membrane</keyword>
<evidence type="ECO:0000256" key="8">
    <source>
        <dbReference type="ARBA" id="ARBA00022741"/>
    </source>
</evidence>
<dbReference type="SMART" id="SM00387">
    <property type="entry name" value="HATPase_c"/>
    <property type="match status" value="1"/>
</dbReference>
<evidence type="ECO:0000256" key="10">
    <source>
        <dbReference type="ARBA" id="ARBA00022840"/>
    </source>
</evidence>
<evidence type="ECO:0000256" key="7">
    <source>
        <dbReference type="ARBA" id="ARBA00022692"/>
    </source>
</evidence>
<dbReference type="PANTHER" id="PTHR42878:SF13">
    <property type="entry name" value="HISTIDINE KINASE"/>
    <property type="match status" value="1"/>
</dbReference>
<dbReference type="InterPro" id="IPR050351">
    <property type="entry name" value="BphY/WalK/GraS-like"/>
</dbReference>
<dbReference type="RefSeq" id="WP_252166790.1">
    <property type="nucleotide sequence ID" value="NZ_CP084930.1"/>
</dbReference>
<evidence type="ECO:0000256" key="14">
    <source>
        <dbReference type="SAM" id="MobiDB-lite"/>
    </source>
</evidence>
<dbReference type="SUPFAM" id="SSF55874">
    <property type="entry name" value="ATPase domain of HSP90 chaperone/DNA topoisomerase II/histidine kinase"/>
    <property type="match status" value="1"/>
</dbReference>
<feature type="transmembrane region" description="Helical" evidence="15">
    <location>
        <begin position="67"/>
        <end position="88"/>
    </location>
</feature>
<reference evidence="18" key="1">
    <citation type="journal article" date="2022" name="Toxins">
        <title>Genomic Analysis of Sphingopyxis sp. USTB-05 for Biodegrading Cyanobacterial Hepatotoxins.</title>
        <authorList>
            <person name="Liu C."/>
            <person name="Xu Q."/>
            <person name="Zhao Z."/>
            <person name="Zhang H."/>
            <person name="Liu X."/>
            <person name="Yin C."/>
            <person name="Liu Y."/>
            <person name="Yan H."/>
        </authorList>
    </citation>
    <scope>NUCLEOTIDE SEQUENCE</scope>
    <source>
        <strain evidence="18">NBD5</strain>
    </source>
</reference>
<dbReference type="Pfam" id="PF00512">
    <property type="entry name" value="HisKA"/>
    <property type="match status" value="1"/>
</dbReference>
<dbReference type="PRINTS" id="PR00344">
    <property type="entry name" value="BCTRLSENSOR"/>
</dbReference>
<dbReference type="InterPro" id="IPR003594">
    <property type="entry name" value="HATPase_dom"/>
</dbReference>
<dbReference type="Pfam" id="PF00672">
    <property type="entry name" value="HAMP"/>
    <property type="match status" value="1"/>
</dbReference>
<keyword evidence="12" id="KW-0902">Two-component regulatory system</keyword>
<evidence type="ECO:0000256" key="11">
    <source>
        <dbReference type="ARBA" id="ARBA00022989"/>
    </source>
</evidence>
<keyword evidence="10" id="KW-0067">ATP-binding</keyword>
<dbReference type="EC" id="2.7.13.3" evidence="3"/>
<dbReference type="InterPro" id="IPR013656">
    <property type="entry name" value="PAS_4"/>
</dbReference>
<feature type="region of interest" description="Disordered" evidence="14">
    <location>
        <begin position="730"/>
        <end position="753"/>
    </location>
</feature>
<dbReference type="PROSITE" id="PS50109">
    <property type="entry name" value="HIS_KIN"/>
    <property type="match status" value="1"/>
</dbReference>
<organism evidence="18 19">
    <name type="scientific">Sphingomonas morindae</name>
    <dbReference type="NCBI Taxonomy" id="1541170"/>
    <lineage>
        <taxon>Bacteria</taxon>
        <taxon>Pseudomonadati</taxon>
        <taxon>Pseudomonadota</taxon>
        <taxon>Alphaproteobacteria</taxon>
        <taxon>Sphingomonadales</taxon>
        <taxon>Sphingomonadaceae</taxon>
        <taxon>Sphingomonas</taxon>
    </lineage>
</organism>
<accession>A0ABY4X7Y5</accession>
<dbReference type="Gene3D" id="6.10.340.10">
    <property type="match status" value="1"/>
</dbReference>
<dbReference type="SMART" id="SM00091">
    <property type="entry name" value="PAS"/>
    <property type="match status" value="1"/>
</dbReference>
<dbReference type="InterPro" id="IPR036890">
    <property type="entry name" value="HATPase_C_sf"/>
</dbReference>
<feature type="transmembrane region" description="Helical" evidence="15">
    <location>
        <begin position="108"/>
        <end position="131"/>
    </location>
</feature>
<dbReference type="SUPFAM" id="SSF158472">
    <property type="entry name" value="HAMP domain-like"/>
    <property type="match status" value="1"/>
</dbReference>
<dbReference type="InterPro" id="IPR003660">
    <property type="entry name" value="HAMP_dom"/>
</dbReference>
<dbReference type="PANTHER" id="PTHR42878">
    <property type="entry name" value="TWO-COMPONENT HISTIDINE KINASE"/>
    <property type="match status" value="1"/>
</dbReference>
<dbReference type="Pfam" id="PF02518">
    <property type="entry name" value="HATPase_c"/>
    <property type="match status" value="1"/>
</dbReference>
<evidence type="ECO:0000256" key="13">
    <source>
        <dbReference type="ARBA" id="ARBA00023136"/>
    </source>
</evidence>
<keyword evidence="19" id="KW-1185">Reference proteome</keyword>
<dbReference type="Pfam" id="PF08448">
    <property type="entry name" value="PAS_4"/>
    <property type="match status" value="1"/>
</dbReference>
<evidence type="ECO:0000256" key="9">
    <source>
        <dbReference type="ARBA" id="ARBA00022777"/>
    </source>
</evidence>
<evidence type="ECO:0000259" key="16">
    <source>
        <dbReference type="PROSITE" id="PS50109"/>
    </source>
</evidence>
<keyword evidence="5" id="KW-0597">Phosphoprotein</keyword>
<sequence length="753" mass="82619">MMAKSGGSSSLPTARLPRWRRRLALVFRRGSLFGLLEGATLIAAALILAGSWALIRESGSPERQLSPPLVALLLVGNLVPLIGVMVLLARRVARRRAGGAGGRLHVRLVALFSLIAAIPTLFVVIFASLLFQYGVSFWFSDKARTVLESADRVAQSYVAESIQRLDDEMVPMASDFRDTMAWLPVDDPKFSYFLAQQYSYRHLNELALIGLGPNRAPYLLAFTNLNRDRPVGQLLPEPMVAGLSRGKPVTTSAPDRIESHIVVNARAGIYLYASRRVDPLVLKQASRASSAIGDYRQLIERSRLLQLQFNAALFLLSLLIVAAAIWIAFTVADRITRPITGLMEGARRITLGDLSVRVPAPKQRDEIGVLATAFNRMTRRLEEQTGALVAANRQLDARRALTEAVLRGVSAGVLSVDRERRVRLLNRSAEALLAQRDDNPVGRPLAEIAPELDPLIDAEARDAVVQFASAGDMRTLAVTVLPSADGYVLTFDDITQQLLDQRRAAWSDVARRIAHEIKNPLTPIQLAAERLQRRYGREVQSDPAVFERLTQTIVRQVGDLRRMVDEFSSFARMPKPVFKPEPIVDVARQALFLHEVAHPGIRFDLAAPDPSPILVCDRRLLGQGLTNVVKNAVEAIVEKPERGAAEHIAMAIVEEEGRIAIEVADTGIGLPAERERLTEPYMTTRAGGTGLGLAIVRKIVEEHFGTISFRDRPGGGTIVRILLDPATLAPLAGEGGDGDEERALPELTRMKAV</sequence>
<dbReference type="SMART" id="SM00304">
    <property type="entry name" value="HAMP"/>
    <property type="match status" value="1"/>
</dbReference>
<evidence type="ECO:0000256" key="1">
    <source>
        <dbReference type="ARBA" id="ARBA00000085"/>
    </source>
</evidence>
<evidence type="ECO:0000256" key="4">
    <source>
        <dbReference type="ARBA" id="ARBA00022475"/>
    </source>
</evidence>
<feature type="domain" description="Histidine kinase" evidence="16">
    <location>
        <begin position="512"/>
        <end position="727"/>
    </location>
</feature>
<dbReference type="InterPro" id="IPR017232">
    <property type="entry name" value="NtrY"/>
</dbReference>
<dbReference type="Gene3D" id="3.30.450.20">
    <property type="entry name" value="PAS domain"/>
    <property type="match status" value="1"/>
</dbReference>
<evidence type="ECO:0000259" key="17">
    <source>
        <dbReference type="PROSITE" id="PS50885"/>
    </source>
</evidence>
<keyword evidence="4" id="KW-1003">Cell membrane</keyword>
<keyword evidence="11 15" id="KW-1133">Transmembrane helix</keyword>
<gene>
    <name evidence="18" type="ORF">LHA26_00420</name>
</gene>
<dbReference type="CDD" id="cd00082">
    <property type="entry name" value="HisKA"/>
    <property type="match status" value="1"/>
</dbReference>
<evidence type="ECO:0000256" key="12">
    <source>
        <dbReference type="ARBA" id="ARBA00023012"/>
    </source>
</evidence>
<keyword evidence="9" id="KW-0418">Kinase</keyword>
<dbReference type="InterPro" id="IPR036097">
    <property type="entry name" value="HisK_dim/P_sf"/>
</dbReference>
<evidence type="ECO:0000256" key="15">
    <source>
        <dbReference type="SAM" id="Phobius"/>
    </source>
</evidence>
<name>A0ABY4X7Y5_9SPHN</name>
<dbReference type="PIRSF" id="PIRSF037532">
    <property type="entry name" value="STHK_NtrY"/>
    <property type="match status" value="1"/>
</dbReference>
<dbReference type="SUPFAM" id="SSF55785">
    <property type="entry name" value="PYP-like sensor domain (PAS domain)"/>
    <property type="match status" value="1"/>
</dbReference>
<dbReference type="Gene3D" id="1.10.287.130">
    <property type="match status" value="1"/>
</dbReference>
<dbReference type="SUPFAM" id="SSF47384">
    <property type="entry name" value="Homodimeric domain of signal transducing histidine kinase"/>
    <property type="match status" value="1"/>
</dbReference>
<dbReference type="Proteomes" id="UP001056937">
    <property type="component" value="Chromosome 1"/>
</dbReference>
<dbReference type="InterPro" id="IPR035965">
    <property type="entry name" value="PAS-like_dom_sf"/>
</dbReference>
<feature type="transmembrane region" description="Helical" evidence="15">
    <location>
        <begin position="311"/>
        <end position="332"/>
    </location>
</feature>
<comment type="catalytic activity">
    <reaction evidence="1">
        <text>ATP + protein L-histidine = ADP + protein N-phospho-L-histidine.</text>
        <dbReference type="EC" id="2.7.13.3"/>
    </reaction>
</comment>
<dbReference type="InterPro" id="IPR005467">
    <property type="entry name" value="His_kinase_dom"/>
</dbReference>
<dbReference type="PROSITE" id="PS50885">
    <property type="entry name" value="HAMP"/>
    <property type="match status" value="1"/>
</dbReference>
<protein>
    <recommendedName>
        <fullName evidence="3">histidine kinase</fullName>
        <ecNumber evidence="3">2.7.13.3</ecNumber>
    </recommendedName>
</protein>
<dbReference type="EMBL" id="CP084930">
    <property type="protein sequence ID" value="USI72979.1"/>
    <property type="molecule type" value="Genomic_DNA"/>
</dbReference>
<keyword evidence="7 15" id="KW-0812">Transmembrane</keyword>
<evidence type="ECO:0000313" key="18">
    <source>
        <dbReference type="EMBL" id="USI72979.1"/>
    </source>
</evidence>
<dbReference type="InterPro" id="IPR004358">
    <property type="entry name" value="Sig_transdc_His_kin-like_C"/>
</dbReference>
<evidence type="ECO:0000256" key="5">
    <source>
        <dbReference type="ARBA" id="ARBA00022553"/>
    </source>
</evidence>
<dbReference type="Gene3D" id="3.30.565.10">
    <property type="entry name" value="Histidine kinase-like ATPase, C-terminal domain"/>
    <property type="match status" value="1"/>
</dbReference>
<evidence type="ECO:0000256" key="2">
    <source>
        <dbReference type="ARBA" id="ARBA00004651"/>
    </source>
</evidence>
<comment type="subcellular location">
    <subcellularLocation>
        <location evidence="2">Cell membrane</location>
        <topology evidence="2">Multi-pass membrane protein</topology>
    </subcellularLocation>
</comment>
<keyword evidence="6" id="KW-0808">Transferase</keyword>
<dbReference type="Pfam" id="PF19312">
    <property type="entry name" value="NtrY_N"/>
    <property type="match status" value="1"/>
</dbReference>
<keyword evidence="8" id="KW-0547">Nucleotide-binding</keyword>
<dbReference type="CDD" id="cd06225">
    <property type="entry name" value="HAMP"/>
    <property type="match status" value="1"/>
</dbReference>
<feature type="domain" description="HAMP" evidence="17">
    <location>
        <begin position="333"/>
        <end position="386"/>
    </location>
</feature>
<evidence type="ECO:0000256" key="6">
    <source>
        <dbReference type="ARBA" id="ARBA00022679"/>
    </source>
</evidence>
<proteinExistence type="predicted"/>
<dbReference type="InterPro" id="IPR003661">
    <property type="entry name" value="HisK_dim/P_dom"/>
</dbReference>
<dbReference type="InterPro" id="IPR000014">
    <property type="entry name" value="PAS"/>
</dbReference>
<dbReference type="SMART" id="SM00388">
    <property type="entry name" value="HisKA"/>
    <property type="match status" value="1"/>
</dbReference>
<evidence type="ECO:0000313" key="19">
    <source>
        <dbReference type="Proteomes" id="UP001056937"/>
    </source>
</evidence>
<dbReference type="InterPro" id="IPR045671">
    <property type="entry name" value="NtrY-like_N"/>
</dbReference>